<dbReference type="KEGG" id="vbl:L21SP4_00688"/>
<name>A0A0G3EEX1_9BACT</name>
<gene>
    <name evidence="1" type="ORF">L21SP4_00688</name>
</gene>
<proteinExistence type="predicted"/>
<reference evidence="1 2" key="2">
    <citation type="journal article" date="2016" name="ISME J.">
        <title>Characterization of the first cultured representative of Verrucomicrobia subdivision 5 indicates the proposal of a novel phylum.</title>
        <authorList>
            <person name="Spring S."/>
            <person name="Bunk B."/>
            <person name="Sproer C."/>
            <person name="Schumann P."/>
            <person name="Rohde M."/>
            <person name="Tindall B.J."/>
            <person name="Klenk H.P."/>
        </authorList>
    </citation>
    <scope>NUCLEOTIDE SEQUENCE [LARGE SCALE GENOMIC DNA]</scope>
    <source>
        <strain evidence="1 2">L21-Fru-AB</strain>
    </source>
</reference>
<protein>
    <submittedName>
        <fullName evidence="1">Uncharacterized protein</fullName>
    </submittedName>
</protein>
<reference evidence="2" key="1">
    <citation type="submission" date="2015-02" db="EMBL/GenBank/DDBJ databases">
        <title>Description and complete genome sequence of the first cultured representative of the subdivision 5 of the Verrucomicrobia phylum.</title>
        <authorList>
            <person name="Spring S."/>
            <person name="Bunk B."/>
            <person name="Sproer C."/>
            <person name="Klenk H.-P."/>
        </authorList>
    </citation>
    <scope>NUCLEOTIDE SEQUENCE [LARGE SCALE GENOMIC DNA]</scope>
    <source>
        <strain evidence="2">L21-Fru-AB</strain>
    </source>
</reference>
<organism evidence="1 2">
    <name type="scientific">Kiritimatiella glycovorans</name>
    <dbReference type="NCBI Taxonomy" id="1307763"/>
    <lineage>
        <taxon>Bacteria</taxon>
        <taxon>Pseudomonadati</taxon>
        <taxon>Kiritimatiellota</taxon>
        <taxon>Kiritimatiellia</taxon>
        <taxon>Kiritimatiellales</taxon>
        <taxon>Kiritimatiellaceae</taxon>
        <taxon>Kiritimatiella</taxon>
    </lineage>
</organism>
<sequence>MSATGEPVAGHNLHTLHNDFRSHYGDRFTFVSDIDAFSKWNPPWAHAEYTRYPFDKNGQKWPQPLFISLEYALSQTASLKHDFNMIVPEICSVTHDQTASEGLDDIAAGAEGLEP</sequence>
<evidence type="ECO:0000313" key="1">
    <source>
        <dbReference type="EMBL" id="AKJ63957.1"/>
    </source>
</evidence>
<evidence type="ECO:0000313" key="2">
    <source>
        <dbReference type="Proteomes" id="UP000035268"/>
    </source>
</evidence>
<dbReference type="AlphaFoldDB" id="A0A0G3EEX1"/>
<dbReference type="EMBL" id="CP010904">
    <property type="protein sequence ID" value="AKJ63957.1"/>
    <property type="molecule type" value="Genomic_DNA"/>
</dbReference>
<accession>A0A0G3EEX1</accession>
<dbReference type="STRING" id="1307763.L21SP4_00688"/>
<dbReference type="Proteomes" id="UP000035268">
    <property type="component" value="Chromosome"/>
</dbReference>
<keyword evidence="2" id="KW-1185">Reference proteome</keyword>